<comment type="caution">
    <text evidence="2">The sequence shown here is derived from an EMBL/GenBank/DDBJ whole genome shotgun (WGS) entry which is preliminary data.</text>
</comment>
<evidence type="ECO:0000256" key="1">
    <source>
        <dbReference type="SAM" id="Phobius"/>
    </source>
</evidence>
<proteinExistence type="predicted"/>
<gene>
    <name evidence="2" type="ORF">BZG74_10865</name>
</gene>
<sequence>MAAYLVALLAVIYLLIAGIKGVYFWTDGSSFLLAKNINDGSRWVIEKTWFFPLRNFWEAIPAIPFEGRDIIEFYKVIIPPVVVFGICALFITDHRMLREKFYELKADIEKEIALREMRKDAGIETLSESATIDIAISNATNNDPAWHNTGWGKIIIGVAIALVVTAIGLK</sequence>
<dbReference type="EMBL" id="MUFC01000010">
    <property type="protein sequence ID" value="OOE87632.1"/>
    <property type="molecule type" value="Genomic_DNA"/>
</dbReference>
<keyword evidence="1" id="KW-0812">Transmembrane</keyword>
<evidence type="ECO:0000313" key="3">
    <source>
        <dbReference type="Proteomes" id="UP000188627"/>
    </source>
</evidence>
<reference evidence="3" key="1">
    <citation type="submission" date="2017-01" db="EMBL/GenBank/DDBJ databases">
        <title>Draft genome of the species Salinivibrio sharmensis.</title>
        <authorList>
            <person name="Lopez-Hermoso C."/>
            <person name="De La Haba R."/>
            <person name="Sanchez-Porro C."/>
            <person name="Ventosa A."/>
        </authorList>
    </citation>
    <scope>NUCLEOTIDE SEQUENCE [LARGE SCALE GENOMIC DNA]</scope>
    <source>
        <strain evidence="3">CBH463</strain>
    </source>
</reference>
<keyword evidence="1" id="KW-1133">Transmembrane helix</keyword>
<feature type="transmembrane region" description="Helical" evidence="1">
    <location>
        <begin position="73"/>
        <end position="92"/>
    </location>
</feature>
<accession>A0ABX3KF69</accession>
<evidence type="ECO:0000313" key="2">
    <source>
        <dbReference type="EMBL" id="OOE87632.1"/>
    </source>
</evidence>
<name>A0ABX3KF69_9GAMM</name>
<keyword evidence="3" id="KW-1185">Reference proteome</keyword>
<protein>
    <submittedName>
        <fullName evidence="2">Uncharacterized protein</fullName>
    </submittedName>
</protein>
<dbReference type="Proteomes" id="UP000188627">
    <property type="component" value="Unassembled WGS sequence"/>
</dbReference>
<keyword evidence="1" id="KW-0472">Membrane</keyword>
<dbReference type="RefSeq" id="WP_077772617.1">
    <property type="nucleotide sequence ID" value="NZ_MUFC01000010.1"/>
</dbReference>
<organism evidence="2 3">
    <name type="scientific">Salinivibrio sharmensis</name>
    <dbReference type="NCBI Taxonomy" id="390883"/>
    <lineage>
        <taxon>Bacteria</taxon>
        <taxon>Pseudomonadati</taxon>
        <taxon>Pseudomonadota</taxon>
        <taxon>Gammaproteobacteria</taxon>
        <taxon>Vibrionales</taxon>
        <taxon>Vibrionaceae</taxon>
        <taxon>Salinivibrio</taxon>
    </lineage>
</organism>
<feature type="transmembrane region" description="Helical" evidence="1">
    <location>
        <begin position="6"/>
        <end position="25"/>
    </location>
</feature>
<feature type="transmembrane region" description="Helical" evidence="1">
    <location>
        <begin position="150"/>
        <end position="169"/>
    </location>
</feature>